<keyword evidence="10" id="KW-0378">Hydrolase</keyword>
<dbReference type="GO" id="GO:0022857">
    <property type="term" value="F:transmembrane transporter activity"/>
    <property type="evidence" value="ECO:0007669"/>
    <property type="project" value="InterPro"/>
</dbReference>
<keyword evidence="7 9" id="KW-1133">Transmembrane helix</keyword>
<gene>
    <name evidence="10" type="ordered locus">Shal_0263</name>
</gene>
<dbReference type="GO" id="GO:0005886">
    <property type="term" value="C:plasma membrane"/>
    <property type="evidence" value="ECO:0007669"/>
    <property type="project" value="UniProtKB-SubCell"/>
</dbReference>
<evidence type="ECO:0000313" key="10">
    <source>
        <dbReference type="EMBL" id="ABZ74839.1"/>
    </source>
</evidence>
<dbReference type="eggNOG" id="COG1172">
    <property type="taxonomic scope" value="Bacteria"/>
</dbReference>
<feature type="transmembrane region" description="Helical" evidence="9">
    <location>
        <begin position="97"/>
        <end position="118"/>
    </location>
</feature>
<evidence type="ECO:0000256" key="4">
    <source>
        <dbReference type="ARBA" id="ARBA00022475"/>
    </source>
</evidence>
<dbReference type="GO" id="GO:0016787">
    <property type="term" value="F:hydrolase activity"/>
    <property type="evidence" value="ECO:0007669"/>
    <property type="project" value="UniProtKB-KW"/>
</dbReference>
<feature type="transmembrane region" description="Helical" evidence="9">
    <location>
        <begin position="252"/>
        <end position="271"/>
    </location>
</feature>
<keyword evidence="3" id="KW-0813">Transport</keyword>
<evidence type="ECO:0000256" key="2">
    <source>
        <dbReference type="ARBA" id="ARBA00007942"/>
    </source>
</evidence>
<evidence type="ECO:0000256" key="6">
    <source>
        <dbReference type="ARBA" id="ARBA00022692"/>
    </source>
</evidence>
<dbReference type="PANTHER" id="PTHR32196">
    <property type="entry name" value="ABC TRANSPORTER PERMEASE PROTEIN YPHD-RELATED-RELATED"/>
    <property type="match status" value="1"/>
</dbReference>
<keyword evidence="8 9" id="KW-0472">Membrane</keyword>
<evidence type="ECO:0000313" key="11">
    <source>
        <dbReference type="Proteomes" id="UP000001317"/>
    </source>
</evidence>
<name>B0TNT6_SHEHH</name>
<comment type="subcellular location">
    <subcellularLocation>
        <location evidence="1">Cell inner membrane</location>
        <topology evidence="1">Multi-pass membrane protein</topology>
    </subcellularLocation>
</comment>
<dbReference type="Proteomes" id="UP000001317">
    <property type="component" value="Chromosome"/>
</dbReference>
<keyword evidence="5" id="KW-0997">Cell inner membrane</keyword>
<evidence type="ECO:0000256" key="1">
    <source>
        <dbReference type="ARBA" id="ARBA00004429"/>
    </source>
</evidence>
<proteinExistence type="inferred from homology"/>
<feature type="transmembrane region" description="Helical" evidence="9">
    <location>
        <begin position="44"/>
        <end position="65"/>
    </location>
</feature>
<dbReference type="RefSeq" id="WP_012275394.1">
    <property type="nucleotide sequence ID" value="NC_010334.1"/>
</dbReference>
<organism evidence="10 11">
    <name type="scientific">Shewanella halifaxensis (strain HAW-EB4)</name>
    <dbReference type="NCBI Taxonomy" id="458817"/>
    <lineage>
        <taxon>Bacteria</taxon>
        <taxon>Pseudomonadati</taxon>
        <taxon>Pseudomonadota</taxon>
        <taxon>Gammaproteobacteria</taxon>
        <taxon>Alteromonadales</taxon>
        <taxon>Shewanellaceae</taxon>
        <taxon>Shewanella</taxon>
    </lineage>
</organism>
<dbReference type="PANTHER" id="PTHR32196:SF21">
    <property type="entry name" value="ABC TRANSPORTER PERMEASE PROTEIN YPHD-RELATED"/>
    <property type="match status" value="1"/>
</dbReference>
<keyword evidence="11" id="KW-1185">Reference proteome</keyword>
<dbReference type="EC" id="3.6.3.17" evidence="10"/>
<evidence type="ECO:0000256" key="8">
    <source>
        <dbReference type="ARBA" id="ARBA00023136"/>
    </source>
</evidence>
<keyword evidence="4" id="KW-1003">Cell membrane</keyword>
<protein>
    <submittedName>
        <fullName evidence="10">Monosaccharide-transporting ATPase</fullName>
        <ecNumber evidence="10">3.6.3.17</ecNumber>
    </submittedName>
</protein>
<evidence type="ECO:0000256" key="7">
    <source>
        <dbReference type="ARBA" id="ARBA00022989"/>
    </source>
</evidence>
<dbReference type="HOGENOM" id="CLU_028880_0_1_6"/>
<evidence type="ECO:0000256" key="5">
    <source>
        <dbReference type="ARBA" id="ARBA00022519"/>
    </source>
</evidence>
<dbReference type="KEGG" id="shl:Shal_0263"/>
<keyword evidence="6 9" id="KW-0812">Transmembrane</keyword>
<reference evidence="10" key="1">
    <citation type="submission" date="2008-01" db="EMBL/GenBank/DDBJ databases">
        <title>Complete sequence of Shewanella halifaxensis HAW-EB4.</title>
        <authorList>
            <consortium name="US DOE Joint Genome Institute"/>
            <person name="Copeland A."/>
            <person name="Lucas S."/>
            <person name="Lapidus A."/>
            <person name="Glavina del Rio T."/>
            <person name="Dalin E."/>
            <person name="Tice H."/>
            <person name="Bruce D."/>
            <person name="Goodwin L."/>
            <person name="Pitluck S."/>
            <person name="Sims D."/>
            <person name="Brettin T."/>
            <person name="Detter J.C."/>
            <person name="Han C."/>
            <person name="Kuske C.R."/>
            <person name="Schmutz J."/>
            <person name="Larimer F."/>
            <person name="Land M."/>
            <person name="Hauser L."/>
            <person name="Kyrpides N."/>
            <person name="Kim E."/>
            <person name="Zhao J.-S."/>
            <person name="Richardson P."/>
        </authorList>
    </citation>
    <scope>NUCLEOTIDE SEQUENCE [LARGE SCALE GENOMIC DNA]</scope>
    <source>
        <strain evidence="10">HAW-EB4</strain>
    </source>
</reference>
<feature type="transmembrane region" description="Helical" evidence="9">
    <location>
        <begin position="173"/>
        <end position="194"/>
    </location>
</feature>
<dbReference type="CDD" id="cd06579">
    <property type="entry name" value="TM_PBP1_transp_AraH_like"/>
    <property type="match status" value="1"/>
</dbReference>
<evidence type="ECO:0000256" key="9">
    <source>
        <dbReference type="SAM" id="Phobius"/>
    </source>
</evidence>
<dbReference type="EMBL" id="CP000931">
    <property type="protein sequence ID" value="ABZ74839.1"/>
    <property type="molecule type" value="Genomic_DNA"/>
</dbReference>
<accession>B0TNT6</accession>
<dbReference type="STRING" id="458817.Shal_0263"/>
<sequence>MLSLHKDSFYSLFKQHEFYLSLLIALLILGLSVATEDFMTLGNIFDMTVSSAILGIMACGLFVVLIAGGIDISFPAIAAIGQYLMATFVLANGGNFAIAFAIAALTGIALGMVNAVLVYKLKAPAIIITIAMLNVYFGLLIYFSNGEWLYGFPDWFMDGVEVLRFTASDGYDYGLNLPMMTLLAVIALTSILMNKTRIGRQIYAMGGNSDAASRIGINGFGLNLFVYGYMGAMAGIAAVVQTQITQSVAPNSLMGFELTVLAAVVLGGTSMSGGKGTLLGVILGVVLLAVLKNGLTLLGVPSYWHTVVTGLIILISISMTALNEKQQAKQVA</sequence>
<dbReference type="AlphaFoldDB" id="B0TNT6"/>
<feature type="transmembrane region" description="Helical" evidence="9">
    <location>
        <begin position="215"/>
        <end position="240"/>
    </location>
</feature>
<dbReference type="InterPro" id="IPR001851">
    <property type="entry name" value="ABC_transp_permease"/>
</dbReference>
<feature type="transmembrane region" description="Helical" evidence="9">
    <location>
        <begin position="125"/>
        <end position="143"/>
    </location>
</feature>
<evidence type="ECO:0000256" key="3">
    <source>
        <dbReference type="ARBA" id="ARBA00022448"/>
    </source>
</evidence>
<dbReference type="OrthoDB" id="8843934at2"/>
<feature type="transmembrane region" description="Helical" evidence="9">
    <location>
        <begin position="303"/>
        <end position="322"/>
    </location>
</feature>
<feature type="transmembrane region" description="Helical" evidence="9">
    <location>
        <begin position="278"/>
        <end position="297"/>
    </location>
</feature>
<comment type="similarity">
    <text evidence="2">Belongs to the binding-protein-dependent transport system permease family. AraH/RbsC subfamily.</text>
</comment>
<dbReference type="Pfam" id="PF02653">
    <property type="entry name" value="BPD_transp_2"/>
    <property type="match status" value="1"/>
</dbReference>